<protein>
    <submittedName>
        <fullName evidence="2">Uncharacterized protein</fullName>
    </submittedName>
</protein>
<reference evidence="3" key="2">
    <citation type="journal article" date="2018" name="Hortic Res">
        <title>Improved Brassica rapa reference genome by single-molecule sequencing and chromosome conformation capture technologies.</title>
        <authorList>
            <person name="Zhang L."/>
            <person name="Cai X."/>
            <person name="Wu J."/>
            <person name="Liu M."/>
            <person name="Grob S."/>
            <person name="Cheng F."/>
            <person name="Liang J."/>
            <person name="Cai C."/>
            <person name="Liu Z."/>
            <person name="Liu B."/>
            <person name="Wang F."/>
            <person name="Li S."/>
            <person name="Liu F."/>
            <person name="Li X."/>
            <person name="Cheng L."/>
            <person name="Yang W."/>
            <person name="Li M.H."/>
            <person name="Grossniklaus U."/>
            <person name="Zheng H."/>
            <person name="Wang X."/>
        </authorList>
    </citation>
    <scope>NUCLEOTIDE SEQUENCE [LARGE SCALE GENOMIC DNA]</scope>
    <source>
        <strain evidence="3">cv. Chiifu-401-42</strain>
    </source>
</reference>
<evidence type="ECO:0000256" key="1">
    <source>
        <dbReference type="SAM" id="MobiDB-lite"/>
    </source>
</evidence>
<dbReference type="EnsemblPlants" id="Bra034978.1">
    <property type="protein sequence ID" value="Bra034978.1-P"/>
    <property type="gene ID" value="Bra034978"/>
</dbReference>
<accession>M4F1N2</accession>
<keyword evidence="3" id="KW-1185">Reference proteome</keyword>
<feature type="region of interest" description="Disordered" evidence="1">
    <location>
        <begin position="62"/>
        <end position="112"/>
    </location>
</feature>
<dbReference type="Gramene" id="Bra034978.1">
    <property type="protein sequence ID" value="Bra034978.1-P"/>
    <property type="gene ID" value="Bra034978"/>
</dbReference>
<evidence type="ECO:0000313" key="2">
    <source>
        <dbReference type="EnsemblPlants" id="Bra034978.1-P"/>
    </source>
</evidence>
<evidence type="ECO:0000313" key="3">
    <source>
        <dbReference type="Proteomes" id="UP000011750"/>
    </source>
</evidence>
<dbReference type="HOGENOM" id="CLU_2149395_0_0_1"/>
<feature type="compositionally biased region" description="Pro residues" evidence="1">
    <location>
        <begin position="64"/>
        <end position="74"/>
    </location>
</feature>
<dbReference type="AlphaFoldDB" id="M4F1N2"/>
<feature type="compositionally biased region" description="Acidic residues" evidence="1">
    <location>
        <begin position="80"/>
        <end position="90"/>
    </location>
</feature>
<reference evidence="2" key="3">
    <citation type="submission" date="2023-03" db="UniProtKB">
        <authorList>
            <consortium name="EnsemblPlants"/>
        </authorList>
    </citation>
    <scope>IDENTIFICATION</scope>
    <source>
        <strain evidence="2">cv. Chiifu-401-42</strain>
    </source>
</reference>
<dbReference type="InParanoid" id="M4F1N2"/>
<dbReference type="Proteomes" id="UP000011750">
    <property type="component" value="Unassembled WGS sequence"/>
</dbReference>
<reference evidence="3" key="1">
    <citation type="journal article" date="2011" name="Nat. Genet.">
        <title>The genome of the mesopolyploid crop species Brassica rapa.</title>
        <authorList>
            <consortium name="Brassica rapa Genome Sequencing Project Consortium"/>
            <person name="Wang X."/>
            <person name="Wang H."/>
            <person name="Wang J."/>
            <person name="Sun R."/>
            <person name="Wu J."/>
            <person name="Liu S."/>
            <person name="Bai Y."/>
            <person name="Mun J.H."/>
            <person name="Bancroft I."/>
            <person name="Cheng F."/>
            <person name="Huang S."/>
            <person name="Li X."/>
            <person name="Hua W."/>
            <person name="Wang J."/>
            <person name="Wang X."/>
            <person name="Freeling M."/>
            <person name="Pires J.C."/>
            <person name="Paterson A.H."/>
            <person name="Chalhoub B."/>
            <person name="Wang B."/>
            <person name="Hayward A."/>
            <person name="Sharpe A.G."/>
            <person name="Park B.S."/>
            <person name="Weisshaar B."/>
            <person name="Liu B."/>
            <person name="Li B."/>
            <person name="Liu B."/>
            <person name="Tong C."/>
            <person name="Song C."/>
            <person name="Duran C."/>
            <person name="Peng C."/>
            <person name="Geng C."/>
            <person name="Koh C."/>
            <person name="Lin C."/>
            <person name="Edwards D."/>
            <person name="Mu D."/>
            <person name="Shen D."/>
            <person name="Soumpourou E."/>
            <person name="Li F."/>
            <person name="Fraser F."/>
            <person name="Conant G."/>
            <person name="Lassalle G."/>
            <person name="King G.J."/>
            <person name="Bonnema G."/>
            <person name="Tang H."/>
            <person name="Wang H."/>
            <person name="Belcram H."/>
            <person name="Zhou H."/>
            <person name="Hirakawa H."/>
            <person name="Abe H."/>
            <person name="Guo H."/>
            <person name="Wang H."/>
            <person name="Jin H."/>
            <person name="Parkin I.A."/>
            <person name="Batley J."/>
            <person name="Kim J.S."/>
            <person name="Just J."/>
            <person name="Li J."/>
            <person name="Xu J."/>
            <person name="Deng J."/>
            <person name="Kim J.A."/>
            <person name="Li J."/>
            <person name="Yu J."/>
            <person name="Meng J."/>
            <person name="Wang J."/>
            <person name="Min J."/>
            <person name="Poulain J."/>
            <person name="Wang J."/>
            <person name="Hatakeyama K."/>
            <person name="Wu K."/>
            <person name="Wang L."/>
            <person name="Fang L."/>
            <person name="Trick M."/>
            <person name="Links M.G."/>
            <person name="Zhao M."/>
            <person name="Jin M."/>
            <person name="Ramchiary N."/>
            <person name="Drou N."/>
            <person name="Berkman P.J."/>
            <person name="Cai Q."/>
            <person name="Huang Q."/>
            <person name="Li R."/>
            <person name="Tabata S."/>
            <person name="Cheng S."/>
            <person name="Zhang S."/>
            <person name="Zhang S."/>
            <person name="Huang S."/>
            <person name="Sato S."/>
            <person name="Sun S."/>
            <person name="Kwon S.J."/>
            <person name="Choi S.R."/>
            <person name="Lee T.H."/>
            <person name="Fan W."/>
            <person name="Zhao X."/>
            <person name="Tan X."/>
            <person name="Xu X."/>
            <person name="Wang Y."/>
            <person name="Qiu Y."/>
            <person name="Yin Y."/>
            <person name="Li Y."/>
            <person name="Du Y."/>
            <person name="Liao Y."/>
            <person name="Lim Y."/>
            <person name="Narusaka Y."/>
            <person name="Wang Y."/>
            <person name="Wang Z."/>
            <person name="Li Z."/>
            <person name="Wang Z."/>
            <person name="Xiong Z."/>
            <person name="Zhang Z."/>
        </authorList>
    </citation>
    <scope>NUCLEOTIDE SEQUENCE [LARGE SCALE GENOMIC DNA]</scope>
    <source>
        <strain evidence="3">cv. Chiifu-401-42</strain>
    </source>
</reference>
<sequence length="112" mass="12380">MVVTLILVRDNNGDMHDKEGHLHNAAEANIDRPPSPPIDRRALITYRVQMPKIDVARLSTLMPKPKPSEQPPEPVITLSDDGDDPMEEDTVTTGGTLRRRKKKSGETSEEGG</sequence>
<organism evidence="2 3">
    <name type="scientific">Brassica campestris</name>
    <name type="common">Field mustard</name>
    <dbReference type="NCBI Taxonomy" id="3711"/>
    <lineage>
        <taxon>Eukaryota</taxon>
        <taxon>Viridiplantae</taxon>
        <taxon>Streptophyta</taxon>
        <taxon>Embryophyta</taxon>
        <taxon>Tracheophyta</taxon>
        <taxon>Spermatophyta</taxon>
        <taxon>Magnoliopsida</taxon>
        <taxon>eudicotyledons</taxon>
        <taxon>Gunneridae</taxon>
        <taxon>Pentapetalae</taxon>
        <taxon>rosids</taxon>
        <taxon>malvids</taxon>
        <taxon>Brassicales</taxon>
        <taxon>Brassicaceae</taxon>
        <taxon>Brassiceae</taxon>
        <taxon>Brassica</taxon>
    </lineage>
</organism>
<name>M4F1N2_BRACM</name>
<proteinExistence type="predicted"/>